<dbReference type="Proteomes" id="UP000408523">
    <property type="component" value="Unassembled WGS sequence"/>
</dbReference>
<evidence type="ECO:0000313" key="3">
    <source>
        <dbReference type="Proteomes" id="UP000408523"/>
    </source>
</evidence>
<reference evidence="2 3" key="1">
    <citation type="journal article" date="2019" name="Nat. Commun.">
        <title>Gram positive-like bacteriocins with broad spectrum anti-Bacteroidales activity encoded on mobile elements of the human gut microbiota.</title>
        <authorList>
            <person name="Bechon N."/>
            <person name="Coyne M.J.Jr."/>
            <person name="Laclare-Mceneany V."/>
            <person name="Chatzidaki-Livanis M."/>
            <person name="Ghigo J.-M."/>
            <person name="Comstock L.E."/>
        </authorList>
    </citation>
    <scope>NUCLEOTIDE SEQUENCE [LARGE SCALE GENOMIC DNA]</scope>
    <source>
        <strain evidence="2 3">CL01T12C17</strain>
    </source>
</reference>
<evidence type="ECO:0000313" key="2">
    <source>
        <dbReference type="EMBL" id="TSE48076.1"/>
    </source>
</evidence>
<dbReference type="Pfam" id="PF13524">
    <property type="entry name" value="Glyco_trans_1_2"/>
    <property type="match status" value="1"/>
</dbReference>
<keyword evidence="2" id="KW-0808">Transferase</keyword>
<gene>
    <name evidence="2" type="ORF">EH214_02685</name>
</gene>
<evidence type="ECO:0000259" key="1">
    <source>
        <dbReference type="Pfam" id="PF13524"/>
    </source>
</evidence>
<organism evidence="2 3">
    <name type="scientific">Phocaeicola vulgatus</name>
    <name type="common">Bacteroides vulgatus</name>
    <dbReference type="NCBI Taxonomy" id="821"/>
    <lineage>
        <taxon>Bacteria</taxon>
        <taxon>Pseudomonadati</taxon>
        <taxon>Bacteroidota</taxon>
        <taxon>Bacteroidia</taxon>
        <taxon>Bacteroidales</taxon>
        <taxon>Bacteroidaceae</taxon>
        <taxon>Phocaeicola</taxon>
    </lineage>
</organism>
<proteinExistence type="predicted"/>
<dbReference type="GO" id="GO:0016740">
    <property type="term" value="F:transferase activity"/>
    <property type="evidence" value="ECO:0007669"/>
    <property type="project" value="UniProtKB-KW"/>
</dbReference>
<accession>A0A662ZXW1</accession>
<dbReference type="EMBL" id="RWHZ01000035">
    <property type="protein sequence ID" value="TSE48076.1"/>
    <property type="molecule type" value="Genomic_DNA"/>
</dbReference>
<name>A0A662ZXW1_PHOVU</name>
<comment type="caution">
    <text evidence="2">The sequence shown here is derived from an EMBL/GenBank/DDBJ whole genome shotgun (WGS) entry which is preliminary data.</text>
</comment>
<protein>
    <submittedName>
        <fullName evidence="2">Glycosyl transferases group 1</fullName>
    </submittedName>
</protein>
<dbReference type="RefSeq" id="WP_143888546.1">
    <property type="nucleotide sequence ID" value="NZ_RWHZ01000035.1"/>
</dbReference>
<dbReference type="InterPro" id="IPR055259">
    <property type="entry name" value="YkvP/CgeB_Glyco_trans-like"/>
</dbReference>
<dbReference type="AlphaFoldDB" id="A0A662ZXW1"/>
<sequence>MKHILYIGIYNEGSTSKMRADRLKGILSDWNMNVINTDIPKRAMWRVWQSIGFRYKKGPLINKVNRYVLNNLEDKHYDLIWVDKAIYLKKQTTLQLRQHASTLVHFTPDPAFSFHRSDLFYESMPLYDYMITTKSFEMEDFIRIMGSKDKVLYATQGFDKALHRPLVEWEKKKGVAFIGHYEEERRMPIVKLLQSGIDVTLAGIGWDKFVKSYPSPCLNYLGHGVFGEDYVRALSGCLYAWGSVSKWIPEKHTTRTFEIPACKTALLTERNDEIEGFFSEDEVIYYDGIEDLIAKIKYYNGHSQELKTLVEKGYHKVQTGGFDYESIIRNLLEKIKVL</sequence>
<feature type="domain" description="Spore protein YkvP/CgeB glycosyl transferase-like" evidence="1">
    <location>
        <begin position="195"/>
        <end position="332"/>
    </location>
</feature>